<dbReference type="SMART" id="SM00408">
    <property type="entry name" value="IGc2"/>
    <property type="match status" value="4"/>
</dbReference>
<feature type="region of interest" description="Disordered" evidence="6">
    <location>
        <begin position="634"/>
        <end position="703"/>
    </location>
</feature>
<dbReference type="SUPFAM" id="SSF48726">
    <property type="entry name" value="Immunoglobulin"/>
    <property type="match status" value="4"/>
</dbReference>
<dbReference type="InterPro" id="IPR007110">
    <property type="entry name" value="Ig-like_dom"/>
</dbReference>
<dbReference type="InterPro" id="IPR013162">
    <property type="entry name" value="CD80_C2-set"/>
</dbReference>
<evidence type="ECO:0000313" key="10">
    <source>
        <dbReference type="Proteomes" id="UP001381693"/>
    </source>
</evidence>
<dbReference type="AlphaFoldDB" id="A0AAN8WX54"/>
<feature type="transmembrane region" description="Helical" evidence="7">
    <location>
        <begin position="432"/>
        <end position="457"/>
    </location>
</feature>
<dbReference type="PANTHER" id="PTHR11640:SF31">
    <property type="entry name" value="IRREGULAR CHIASM C-ROUGHEST PROTEIN-RELATED"/>
    <property type="match status" value="1"/>
</dbReference>
<evidence type="ECO:0000256" key="6">
    <source>
        <dbReference type="SAM" id="MobiDB-lite"/>
    </source>
</evidence>
<dbReference type="GO" id="GO:0005911">
    <property type="term" value="C:cell-cell junction"/>
    <property type="evidence" value="ECO:0007669"/>
    <property type="project" value="TreeGrafter"/>
</dbReference>
<dbReference type="GO" id="GO:0005886">
    <property type="term" value="C:plasma membrane"/>
    <property type="evidence" value="ECO:0007669"/>
    <property type="project" value="TreeGrafter"/>
</dbReference>
<evidence type="ECO:0000256" key="4">
    <source>
        <dbReference type="ARBA" id="ARBA00023180"/>
    </source>
</evidence>
<feature type="compositionally biased region" description="Polar residues" evidence="6">
    <location>
        <begin position="525"/>
        <end position="535"/>
    </location>
</feature>
<comment type="caution">
    <text evidence="9">The sequence shown here is derived from an EMBL/GenBank/DDBJ whole genome shotgun (WGS) entry which is preliminary data.</text>
</comment>
<accession>A0AAN8WX54</accession>
<dbReference type="PANTHER" id="PTHR11640">
    <property type="entry name" value="NEPHRIN"/>
    <property type="match status" value="1"/>
</dbReference>
<keyword evidence="3" id="KW-1015">Disulfide bond</keyword>
<keyword evidence="7" id="KW-1133">Transmembrane helix</keyword>
<reference evidence="9 10" key="1">
    <citation type="submission" date="2023-11" db="EMBL/GenBank/DDBJ databases">
        <title>Halocaridina rubra genome assembly.</title>
        <authorList>
            <person name="Smith C."/>
        </authorList>
    </citation>
    <scope>NUCLEOTIDE SEQUENCE [LARGE SCALE GENOMIC DNA]</scope>
    <source>
        <strain evidence="9">EP-1</strain>
        <tissue evidence="9">Whole</tissue>
    </source>
</reference>
<feature type="region of interest" description="Disordered" evidence="6">
    <location>
        <begin position="518"/>
        <end position="538"/>
    </location>
</feature>
<dbReference type="Pfam" id="PF08205">
    <property type="entry name" value="C2-set_2"/>
    <property type="match status" value="1"/>
</dbReference>
<proteinExistence type="predicted"/>
<dbReference type="Gene3D" id="2.60.40.10">
    <property type="entry name" value="Immunoglobulins"/>
    <property type="match status" value="5"/>
</dbReference>
<evidence type="ECO:0000256" key="5">
    <source>
        <dbReference type="ARBA" id="ARBA00023319"/>
    </source>
</evidence>
<dbReference type="InterPro" id="IPR036179">
    <property type="entry name" value="Ig-like_dom_sf"/>
</dbReference>
<gene>
    <name evidence="9" type="ORF">SK128_008575</name>
</gene>
<evidence type="ECO:0000313" key="9">
    <source>
        <dbReference type="EMBL" id="KAK7068924.1"/>
    </source>
</evidence>
<keyword evidence="10" id="KW-1185">Reference proteome</keyword>
<dbReference type="InterPro" id="IPR003598">
    <property type="entry name" value="Ig_sub2"/>
</dbReference>
<evidence type="ECO:0000256" key="2">
    <source>
        <dbReference type="ARBA" id="ARBA00023136"/>
    </source>
</evidence>
<dbReference type="InterPro" id="IPR003599">
    <property type="entry name" value="Ig_sub"/>
</dbReference>
<evidence type="ECO:0000256" key="3">
    <source>
        <dbReference type="ARBA" id="ARBA00023157"/>
    </source>
</evidence>
<feature type="compositionally biased region" description="Low complexity" evidence="6">
    <location>
        <begin position="656"/>
        <end position="676"/>
    </location>
</feature>
<evidence type="ECO:0000259" key="8">
    <source>
        <dbReference type="PROSITE" id="PS50835"/>
    </source>
</evidence>
<comment type="subcellular location">
    <subcellularLocation>
        <location evidence="1">Membrane</location>
        <topology evidence="1">Single-pass type I membrane protein</topology>
    </subcellularLocation>
</comment>
<dbReference type="PROSITE" id="PS50835">
    <property type="entry name" value="IG_LIKE"/>
    <property type="match status" value="4"/>
</dbReference>
<feature type="domain" description="Ig-like" evidence="8">
    <location>
        <begin position="333"/>
        <end position="427"/>
    </location>
</feature>
<dbReference type="InterPro" id="IPR013783">
    <property type="entry name" value="Ig-like_fold"/>
</dbReference>
<dbReference type="Pfam" id="PF13927">
    <property type="entry name" value="Ig_3"/>
    <property type="match status" value="3"/>
</dbReference>
<dbReference type="EMBL" id="JAXCGZ010017080">
    <property type="protein sequence ID" value="KAK7068924.1"/>
    <property type="molecule type" value="Genomic_DNA"/>
</dbReference>
<dbReference type="GO" id="GO:0050839">
    <property type="term" value="F:cell adhesion molecule binding"/>
    <property type="evidence" value="ECO:0007669"/>
    <property type="project" value="TreeGrafter"/>
</dbReference>
<feature type="domain" description="Ig-like" evidence="8">
    <location>
        <begin position="164"/>
        <end position="245"/>
    </location>
</feature>
<keyword evidence="4" id="KW-0325">Glycoprotein</keyword>
<keyword evidence="5" id="KW-0393">Immunoglobulin domain</keyword>
<sequence>MNKKEKTKLCTGWNNCDYSLKIHPVLLEDDASYHCQVSAADGIPGIRSPPARLTVYMPPEPPIVKPEVVKTTAGMTITLLCISRGGRPPPEIMWVDDATRETIRDGILFTTDKMSDGKRVTVTSRLSFTPKRFHHNSTMTCLTSHQALTSPFSNKVHLEVLFPPEVNLRPRFENLVEGDEASFYCTANANPTNISYRWFHNSRQLHNQSSRTLTLHNISRNFHQNVISCEVSNEVGTSKKNLNIQVVYGPMFRSPPEDVAAETGKRATLKCDVDSNPPPIINWYQLGSRKLLSTGKAFEVIVAPFTTGVYICVASVRGFPDLEGRIRVLVKGPPLIVSSSTQEGRMGDTVILECTTVSIPTPIRITWTYRGRQIDLNDPRYEVLEERQNDALKNLLVIHGADSQDFGPYNCSVVNEYGVARKLITLNREKTIPVFMVAGGCLALILIGVIVTSLVLCNKRHSTDKESPLPEKPPAGNMTSQAHMVNMYEAPSDTNLSNDVSLFTNQHLYHQLTATSDRDAHDLHSLSTDSPSKSVTGMEGNVDRVLTIMEHGDTKCRRGSLNGLCPNGNAMLRESASPNATPDFCTIRRGAKPQCPANSNGRAVHETNLGGIPIFHQNGTTSSSPLNVRHSTYSVSRAPNYGSPLPPPYTRSPKVGSPRGSSSPTGSGTPTLPSSGVHNVEGGSPEAKYIFSPEAMRKPGTLV</sequence>
<evidence type="ECO:0000256" key="7">
    <source>
        <dbReference type="SAM" id="Phobius"/>
    </source>
</evidence>
<name>A0AAN8WX54_HALRR</name>
<protein>
    <recommendedName>
        <fullName evidence="8">Ig-like domain-containing protein</fullName>
    </recommendedName>
</protein>
<evidence type="ECO:0000256" key="1">
    <source>
        <dbReference type="ARBA" id="ARBA00004479"/>
    </source>
</evidence>
<dbReference type="GO" id="GO:0098609">
    <property type="term" value="P:cell-cell adhesion"/>
    <property type="evidence" value="ECO:0007669"/>
    <property type="project" value="TreeGrafter"/>
</dbReference>
<dbReference type="SMART" id="SM00409">
    <property type="entry name" value="IG"/>
    <property type="match status" value="5"/>
</dbReference>
<feature type="domain" description="Ig-like" evidence="8">
    <location>
        <begin position="250"/>
        <end position="315"/>
    </location>
</feature>
<dbReference type="InterPro" id="IPR051275">
    <property type="entry name" value="Cell_adhesion_signaling"/>
</dbReference>
<dbReference type="Proteomes" id="UP001381693">
    <property type="component" value="Unassembled WGS sequence"/>
</dbReference>
<keyword evidence="2 7" id="KW-0472">Membrane</keyword>
<organism evidence="9 10">
    <name type="scientific">Halocaridina rubra</name>
    <name type="common">Hawaiian red shrimp</name>
    <dbReference type="NCBI Taxonomy" id="373956"/>
    <lineage>
        <taxon>Eukaryota</taxon>
        <taxon>Metazoa</taxon>
        <taxon>Ecdysozoa</taxon>
        <taxon>Arthropoda</taxon>
        <taxon>Crustacea</taxon>
        <taxon>Multicrustacea</taxon>
        <taxon>Malacostraca</taxon>
        <taxon>Eumalacostraca</taxon>
        <taxon>Eucarida</taxon>
        <taxon>Decapoda</taxon>
        <taxon>Pleocyemata</taxon>
        <taxon>Caridea</taxon>
        <taxon>Atyoidea</taxon>
        <taxon>Atyidae</taxon>
        <taxon>Halocaridina</taxon>
    </lineage>
</organism>
<feature type="domain" description="Ig-like" evidence="8">
    <location>
        <begin position="59"/>
        <end position="153"/>
    </location>
</feature>
<keyword evidence="7" id="KW-0812">Transmembrane</keyword>